<dbReference type="Gene3D" id="3.40.50.300">
    <property type="entry name" value="P-loop containing nucleotide triphosphate hydrolases"/>
    <property type="match status" value="1"/>
</dbReference>
<evidence type="ECO:0000313" key="5">
    <source>
        <dbReference type="Proteomes" id="UP000553981"/>
    </source>
</evidence>
<sequence>MESENAMAENVDKQLIYRVENVSRKYGELAALDNVSLDVTKGEWLSVVGPSGSGKSTLMNILGCLDSPTEGLVYLEGERLDKMGELELAAVRRRKIGLIFQQFHLVKHLSAVENVMMAQYYHSLPDEAEAMEALDRVGMSARATHLPHELSGGEQQRVCVARALINHPSVILADEPTGNLDEANENIVIDFFSQLHREGTTLLVVTHDANVARQGQRQIILEHGKITSEVHNKPQTSAAGTPEAPETGGKDA</sequence>
<evidence type="ECO:0000256" key="2">
    <source>
        <dbReference type="ARBA" id="ARBA00022741"/>
    </source>
</evidence>
<dbReference type="GO" id="GO:0005524">
    <property type="term" value="F:ATP binding"/>
    <property type="evidence" value="ECO:0007669"/>
    <property type="project" value="UniProtKB-KW"/>
</dbReference>
<dbReference type="GO" id="GO:0022857">
    <property type="term" value="F:transmembrane transporter activity"/>
    <property type="evidence" value="ECO:0007669"/>
    <property type="project" value="UniProtKB-ARBA"/>
</dbReference>
<dbReference type="RefSeq" id="WP_004007046.1">
    <property type="nucleotide sequence ID" value="NZ_CAMUDJ010000004.1"/>
</dbReference>
<evidence type="ECO:0000256" key="1">
    <source>
        <dbReference type="ARBA" id="ARBA00022448"/>
    </source>
</evidence>
<dbReference type="PANTHER" id="PTHR24220:SF86">
    <property type="entry name" value="ABC TRANSPORTER ABCH.1"/>
    <property type="match status" value="1"/>
</dbReference>
<dbReference type="InterPro" id="IPR015854">
    <property type="entry name" value="ABC_transpr_LolD-like"/>
</dbReference>
<dbReference type="CDD" id="cd03255">
    <property type="entry name" value="ABC_MJ0796_LolCDE_FtsE"/>
    <property type="match status" value="1"/>
</dbReference>
<dbReference type="Pfam" id="PF00005">
    <property type="entry name" value="ABC_tran"/>
    <property type="match status" value="1"/>
</dbReference>
<dbReference type="SUPFAM" id="SSF52540">
    <property type="entry name" value="P-loop containing nucleoside triphosphate hydrolases"/>
    <property type="match status" value="1"/>
</dbReference>
<evidence type="ECO:0000313" key="4">
    <source>
        <dbReference type="EMBL" id="NMW87437.1"/>
    </source>
</evidence>
<dbReference type="PROSITE" id="PS00211">
    <property type="entry name" value="ABC_TRANSPORTER_1"/>
    <property type="match status" value="1"/>
</dbReference>
<gene>
    <name evidence="4" type="ORF">HHJ67_06675</name>
</gene>
<proteinExistence type="predicted"/>
<dbReference type="GO" id="GO:0098796">
    <property type="term" value="C:membrane protein complex"/>
    <property type="evidence" value="ECO:0007669"/>
    <property type="project" value="UniProtKB-ARBA"/>
</dbReference>
<accession>A0A7Y0UHI4</accession>
<keyword evidence="3 4" id="KW-0067">ATP-binding</keyword>
<name>A0A7Y0UHI4_9ACTO</name>
<dbReference type="FunFam" id="3.40.50.300:FF:000032">
    <property type="entry name" value="Export ABC transporter ATP-binding protein"/>
    <property type="match status" value="1"/>
</dbReference>
<dbReference type="SMART" id="SM00382">
    <property type="entry name" value="AAA"/>
    <property type="match status" value="1"/>
</dbReference>
<evidence type="ECO:0000256" key="3">
    <source>
        <dbReference type="ARBA" id="ARBA00022840"/>
    </source>
</evidence>
<reference evidence="4 5" key="1">
    <citation type="submission" date="2020-04" db="EMBL/GenBank/DDBJ databases">
        <title>Antimicrobial susceptibility and clonality of vaginal-derived multi-drug resistant Mobiluncus isolates in China.</title>
        <authorList>
            <person name="Zhang X."/>
        </authorList>
    </citation>
    <scope>NUCLEOTIDE SEQUENCE [LARGE SCALE GENOMIC DNA]</scope>
    <source>
        <strain evidence="4 5">19</strain>
    </source>
</reference>
<dbReference type="AlphaFoldDB" id="A0A7Y0UHI4"/>
<dbReference type="InterPro" id="IPR003593">
    <property type="entry name" value="AAA+_ATPase"/>
</dbReference>
<keyword evidence="1" id="KW-0813">Transport</keyword>
<dbReference type="Proteomes" id="UP000553981">
    <property type="component" value="Unassembled WGS sequence"/>
</dbReference>
<keyword evidence="2" id="KW-0547">Nucleotide-binding</keyword>
<dbReference type="InterPro" id="IPR017911">
    <property type="entry name" value="MacB-like_ATP-bd"/>
</dbReference>
<dbReference type="InterPro" id="IPR027417">
    <property type="entry name" value="P-loop_NTPase"/>
</dbReference>
<dbReference type="PANTHER" id="PTHR24220">
    <property type="entry name" value="IMPORT ATP-BINDING PROTEIN"/>
    <property type="match status" value="1"/>
</dbReference>
<protein>
    <submittedName>
        <fullName evidence="4">ABC transporter ATP-binding protein</fullName>
    </submittedName>
</protein>
<dbReference type="GO" id="GO:0005886">
    <property type="term" value="C:plasma membrane"/>
    <property type="evidence" value="ECO:0007669"/>
    <property type="project" value="TreeGrafter"/>
</dbReference>
<dbReference type="EMBL" id="JABCUI010000003">
    <property type="protein sequence ID" value="NMW87437.1"/>
    <property type="molecule type" value="Genomic_DNA"/>
</dbReference>
<dbReference type="InterPro" id="IPR017871">
    <property type="entry name" value="ABC_transporter-like_CS"/>
</dbReference>
<dbReference type="InterPro" id="IPR003439">
    <property type="entry name" value="ABC_transporter-like_ATP-bd"/>
</dbReference>
<comment type="caution">
    <text evidence="4">The sequence shown here is derived from an EMBL/GenBank/DDBJ whole genome shotgun (WGS) entry which is preliminary data.</text>
</comment>
<dbReference type="GO" id="GO:0016887">
    <property type="term" value="F:ATP hydrolysis activity"/>
    <property type="evidence" value="ECO:0007669"/>
    <property type="project" value="InterPro"/>
</dbReference>
<organism evidence="4 5">
    <name type="scientific">Mobiluncus curtisii</name>
    <dbReference type="NCBI Taxonomy" id="2051"/>
    <lineage>
        <taxon>Bacteria</taxon>
        <taxon>Bacillati</taxon>
        <taxon>Actinomycetota</taxon>
        <taxon>Actinomycetes</taxon>
        <taxon>Actinomycetales</taxon>
        <taxon>Actinomycetaceae</taxon>
        <taxon>Mobiluncus</taxon>
    </lineage>
</organism>
<dbReference type="PROSITE" id="PS50893">
    <property type="entry name" value="ABC_TRANSPORTER_2"/>
    <property type="match status" value="1"/>
</dbReference>